<dbReference type="Pfam" id="PF04825">
    <property type="entry name" value="Rad21_Rec8_N"/>
    <property type="match status" value="1"/>
</dbReference>
<evidence type="ECO:0000313" key="6">
    <source>
        <dbReference type="RefSeq" id="XP_036365276.1"/>
    </source>
</evidence>
<keyword evidence="5" id="KW-1185">Reference proteome</keyword>
<keyword evidence="2" id="KW-0539">Nucleus</keyword>
<dbReference type="GO" id="GO:0005634">
    <property type="term" value="C:nucleus"/>
    <property type="evidence" value="ECO:0007669"/>
    <property type="project" value="UniProtKB-SubCell"/>
</dbReference>
<evidence type="ECO:0000259" key="4">
    <source>
        <dbReference type="Pfam" id="PF04825"/>
    </source>
</evidence>
<name>A0A7E6FC06_9MOLL</name>
<dbReference type="GO" id="GO:0006302">
    <property type="term" value="P:double-strand break repair"/>
    <property type="evidence" value="ECO:0007669"/>
    <property type="project" value="TreeGrafter"/>
</dbReference>
<dbReference type="GO" id="GO:0030893">
    <property type="term" value="C:meiotic cohesin complex"/>
    <property type="evidence" value="ECO:0007669"/>
    <property type="project" value="TreeGrafter"/>
</dbReference>
<feature type="domain" description="Rad21/Rec8-like protein N-terminal" evidence="4">
    <location>
        <begin position="1"/>
        <end position="95"/>
    </location>
</feature>
<evidence type="ECO:0000256" key="1">
    <source>
        <dbReference type="ARBA" id="ARBA00004123"/>
    </source>
</evidence>
<gene>
    <name evidence="6" type="primary">LOC118766119</name>
</gene>
<proteinExistence type="predicted"/>
<dbReference type="GO" id="GO:0051177">
    <property type="term" value="P:meiotic sister chromatid cohesion"/>
    <property type="evidence" value="ECO:0007669"/>
    <property type="project" value="TreeGrafter"/>
</dbReference>
<dbReference type="PANTHER" id="PTHR12585">
    <property type="entry name" value="SCC1 / RAD21 FAMILY MEMBER"/>
    <property type="match status" value="1"/>
</dbReference>
<dbReference type="KEGG" id="osn:118766119"/>
<dbReference type="RefSeq" id="XP_036365276.1">
    <property type="nucleotide sequence ID" value="XM_036509383.1"/>
</dbReference>
<evidence type="ECO:0000256" key="3">
    <source>
        <dbReference type="SAM" id="MobiDB-lite"/>
    </source>
</evidence>
<evidence type="ECO:0000256" key="2">
    <source>
        <dbReference type="ARBA" id="ARBA00023242"/>
    </source>
</evidence>
<organism evidence="5 6">
    <name type="scientific">Octopus sinensis</name>
    <name type="common">East Asian common octopus</name>
    <dbReference type="NCBI Taxonomy" id="2607531"/>
    <lineage>
        <taxon>Eukaryota</taxon>
        <taxon>Metazoa</taxon>
        <taxon>Spiralia</taxon>
        <taxon>Lophotrochozoa</taxon>
        <taxon>Mollusca</taxon>
        <taxon>Cephalopoda</taxon>
        <taxon>Coleoidea</taxon>
        <taxon>Octopodiformes</taxon>
        <taxon>Octopoda</taxon>
        <taxon>Incirrata</taxon>
        <taxon>Octopodidae</taxon>
        <taxon>Octopus</taxon>
    </lineage>
</organism>
<comment type="subcellular location">
    <subcellularLocation>
        <location evidence="1">Nucleus</location>
    </subcellularLocation>
</comment>
<dbReference type="InterPro" id="IPR006910">
    <property type="entry name" value="Rad21_Rec8_N"/>
</dbReference>
<dbReference type="PANTHER" id="PTHR12585:SF27">
    <property type="entry name" value="MEIOTIC RECOMBINATION PROTEIN REC8 HOMOLOG"/>
    <property type="match status" value="1"/>
</dbReference>
<evidence type="ECO:0000313" key="5">
    <source>
        <dbReference type="Proteomes" id="UP000515154"/>
    </source>
</evidence>
<reference evidence="6" key="1">
    <citation type="submission" date="2025-08" db="UniProtKB">
        <authorList>
            <consortium name="RefSeq"/>
        </authorList>
    </citation>
    <scope>IDENTIFICATION</scope>
</reference>
<sequence>MFYSTEILNRRGGRFALIWLAATKGRKLSRREVCGVDLVDTCHAILKYLRAKTVRQRLSLYLSTQLMYGTLVIYQRQSSVLLDEVNSLFIQFRSLRVVHNPIELQSIPLRDRVTRSDILTDMDLGFRQFKDVMIDIEEIPTVVSTNHYSVVLVFVVQCEVWSRDISFEMPLQSDYTVSIQKEPSTPSPPSLTSKSKPGNFSLFPHSCT</sequence>
<dbReference type="GO" id="GO:0003682">
    <property type="term" value="F:chromatin binding"/>
    <property type="evidence" value="ECO:0007669"/>
    <property type="project" value="TreeGrafter"/>
</dbReference>
<dbReference type="Proteomes" id="UP000515154">
    <property type="component" value="Linkage group LG14"/>
</dbReference>
<protein>
    <submittedName>
        <fullName evidence="6">Meiotic recombination protein REC8 homolog</fullName>
    </submittedName>
</protein>
<accession>A0A7E6FC06</accession>
<feature type="region of interest" description="Disordered" evidence="3">
    <location>
        <begin position="178"/>
        <end position="208"/>
    </location>
</feature>
<dbReference type="InterPro" id="IPR039781">
    <property type="entry name" value="Rad21/Rec8-like"/>
</dbReference>
<dbReference type="AlphaFoldDB" id="A0A7E6FC06"/>